<keyword evidence="2" id="KW-0472">Membrane</keyword>
<protein>
    <submittedName>
        <fullName evidence="3">Uncharacterized protein</fullName>
    </submittedName>
</protein>
<keyword evidence="2" id="KW-0812">Transmembrane</keyword>
<evidence type="ECO:0000256" key="1">
    <source>
        <dbReference type="SAM" id="MobiDB-lite"/>
    </source>
</evidence>
<evidence type="ECO:0000313" key="3">
    <source>
        <dbReference type="EMBL" id="KAJ3512576.1"/>
    </source>
</evidence>
<dbReference type="AlphaFoldDB" id="A0A9W8MYB9"/>
<organism evidence="3 4">
    <name type="scientific">Agrocybe chaxingu</name>
    <dbReference type="NCBI Taxonomy" id="84603"/>
    <lineage>
        <taxon>Eukaryota</taxon>
        <taxon>Fungi</taxon>
        <taxon>Dikarya</taxon>
        <taxon>Basidiomycota</taxon>
        <taxon>Agaricomycotina</taxon>
        <taxon>Agaricomycetes</taxon>
        <taxon>Agaricomycetidae</taxon>
        <taxon>Agaricales</taxon>
        <taxon>Agaricineae</taxon>
        <taxon>Strophariaceae</taxon>
        <taxon>Agrocybe</taxon>
    </lineage>
</organism>
<accession>A0A9W8MYB9</accession>
<comment type="caution">
    <text evidence="3">The sequence shown here is derived from an EMBL/GenBank/DDBJ whole genome shotgun (WGS) entry which is preliminary data.</text>
</comment>
<dbReference type="Proteomes" id="UP001148786">
    <property type="component" value="Unassembled WGS sequence"/>
</dbReference>
<feature type="transmembrane region" description="Helical" evidence="2">
    <location>
        <begin position="113"/>
        <end position="133"/>
    </location>
</feature>
<dbReference type="EMBL" id="JANKHO010000248">
    <property type="protein sequence ID" value="KAJ3512576.1"/>
    <property type="molecule type" value="Genomic_DNA"/>
</dbReference>
<sequence>MSQNPPKTDVNFYKKAERPKHDKGKVSVQIHQPLNASVTWGEESKDVEVTDCPINVAIGNANAVGTPVSALSSAEATPQGDPSIGLQTMRERAAGTLGAAMPRREPPAQKSPVITVLAIVLILQATFIAYLFLDLE</sequence>
<reference evidence="3" key="1">
    <citation type="submission" date="2022-07" db="EMBL/GenBank/DDBJ databases">
        <title>Genome Sequence of Agrocybe chaxingu.</title>
        <authorList>
            <person name="Buettner E."/>
        </authorList>
    </citation>
    <scope>NUCLEOTIDE SEQUENCE</scope>
    <source>
        <strain evidence="3">MP-N11</strain>
    </source>
</reference>
<evidence type="ECO:0000313" key="4">
    <source>
        <dbReference type="Proteomes" id="UP001148786"/>
    </source>
</evidence>
<dbReference type="OrthoDB" id="10464017at2759"/>
<name>A0A9W8MYB9_9AGAR</name>
<gene>
    <name evidence="3" type="ORF">NLJ89_g3435</name>
</gene>
<feature type="region of interest" description="Disordered" evidence="1">
    <location>
        <begin position="1"/>
        <end position="29"/>
    </location>
</feature>
<keyword evidence="4" id="KW-1185">Reference proteome</keyword>
<keyword evidence="2" id="KW-1133">Transmembrane helix</keyword>
<evidence type="ECO:0000256" key="2">
    <source>
        <dbReference type="SAM" id="Phobius"/>
    </source>
</evidence>
<proteinExistence type="predicted"/>